<dbReference type="PANTHER" id="PTHR13162">
    <property type="entry name" value="CCR4-NOT TRANSCRIPTION COMPLEX"/>
    <property type="match status" value="1"/>
</dbReference>
<sequence>MGDVVKYLGYGCTNDVVQCKDILSLLHPLNEITISKILGAIASSCLYTDMPARSKNLFHECTENEFDELLADIEKEMSMGDVVKYLGYGCTDDATQCKEILSLFQRLNDLLL</sequence>
<keyword evidence="2" id="KW-1185">Reference proteome</keyword>
<dbReference type="GO" id="GO:0000288">
    <property type="term" value="P:nuclear-transcribed mRNA catabolic process, deadenylation-dependent decay"/>
    <property type="evidence" value="ECO:0007669"/>
    <property type="project" value="TreeGrafter"/>
</dbReference>
<organism evidence="1 2">
    <name type="scientific">Erythroxylum novogranatense</name>
    <dbReference type="NCBI Taxonomy" id="1862640"/>
    <lineage>
        <taxon>Eukaryota</taxon>
        <taxon>Viridiplantae</taxon>
        <taxon>Streptophyta</taxon>
        <taxon>Embryophyta</taxon>
        <taxon>Tracheophyta</taxon>
        <taxon>Spermatophyta</taxon>
        <taxon>Magnoliopsida</taxon>
        <taxon>eudicotyledons</taxon>
        <taxon>Gunneridae</taxon>
        <taxon>Pentapetalae</taxon>
        <taxon>rosids</taxon>
        <taxon>fabids</taxon>
        <taxon>Malpighiales</taxon>
        <taxon>Erythroxylaceae</taxon>
        <taxon>Erythroxylum</taxon>
    </lineage>
</organism>
<dbReference type="GO" id="GO:0000932">
    <property type="term" value="C:P-body"/>
    <property type="evidence" value="ECO:0007669"/>
    <property type="project" value="TreeGrafter"/>
</dbReference>
<reference evidence="1 2" key="1">
    <citation type="submission" date="2021-09" db="EMBL/GenBank/DDBJ databases">
        <title>Genomic insights and catalytic innovation underlie evolution of tropane alkaloids biosynthesis.</title>
        <authorList>
            <person name="Wang Y.-J."/>
            <person name="Tian T."/>
            <person name="Huang J.-P."/>
            <person name="Huang S.-X."/>
        </authorList>
    </citation>
    <scope>NUCLEOTIDE SEQUENCE [LARGE SCALE GENOMIC DNA]</scope>
    <source>
        <strain evidence="1">KIB-2018</strain>
        <tissue evidence="1">Leaf</tissue>
    </source>
</reference>
<dbReference type="PANTHER" id="PTHR13162:SF8">
    <property type="entry name" value="CCR4-NOT TRANSCRIPTION COMPLEX SUBUNIT 1"/>
    <property type="match status" value="1"/>
</dbReference>
<dbReference type="InterPro" id="IPR040398">
    <property type="entry name" value="Not1"/>
</dbReference>
<dbReference type="GO" id="GO:0017148">
    <property type="term" value="P:negative regulation of translation"/>
    <property type="evidence" value="ECO:0007669"/>
    <property type="project" value="InterPro"/>
</dbReference>
<comment type="caution">
    <text evidence="1">The sequence shown here is derived from an EMBL/GenBank/DDBJ whole genome shotgun (WGS) entry which is preliminary data.</text>
</comment>
<accession>A0AAV8SEY7</accession>
<dbReference type="AlphaFoldDB" id="A0AAV8SEY7"/>
<proteinExistence type="predicted"/>
<name>A0AAV8SEY7_9ROSI</name>
<dbReference type="GO" id="GO:0030015">
    <property type="term" value="C:CCR4-NOT core complex"/>
    <property type="evidence" value="ECO:0007669"/>
    <property type="project" value="InterPro"/>
</dbReference>
<dbReference type="Proteomes" id="UP001159364">
    <property type="component" value="Linkage Group LG11"/>
</dbReference>
<dbReference type="GO" id="GO:0060090">
    <property type="term" value="F:molecular adaptor activity"/>
    <property type="evidence" value="ECO:0007669"/>
    <property type="project" value="TreeGrafter"/>
</dbReference>
<gene>
    <name evidence="1" type="ORF">K2173_015732</name>
</gene>
<protein>
    <submittedName>
        <fullName evidence="1">Uncharacterized protein</fullName>
    </submittedName>
</protein>
<evidence type="ECO:0000313" key="1">
    <source>
        <dbReference type="EMBL" id="KAJ8750571.1"/>
    </source>
</evidence>
<dbReference type="EMBL" id="JAIWQS010000011">
    <property type="protein sequence ID" value="KAJ8750571.1"/>
    <property type="molecule type" value="Genomic_DNA"/>
</dbReference>
<evidence type="ECO:0000313" key="2">
    <source>
        <dbReference type="Proteomes" id="UP001159364"/>
    </source>
</evidence>